<dbReference type="GO" id="GO:0016787">
    <property type="term" value="F:hydrolase activity"/>
    <property type="evidence" value="ECO:0007669"/>
    <property type="project" value="UniProtKB-KW"/>
</dbReference>
<dbReference type="EC" id="3.6.1.63" evidence="2"/>
<name>A0ABV1Z5L6_9HYPH</name>
<dbReference type="InterPro" id="IPR013108">
    <property type="entry name" value="Amidohydro_3"/>
</dbReference>
<dbReference type="RefSeq" id="WP_352561229.1">
    <property type="nucleotide sequence ID" value="NZ_JAMYQB010000025.1"/>
</dbReference>
<dbReference type="InterPro" id="IPR012696">
    <property type="entry name" value="PhnM"/>
</dbReference>
<gene>
    <name evidence="2" type="ORF">NKI36_25485</name>
</gene>
<dbReference type="SUPFAM" id="SSF51338">
    <property type="entry name" value="Composite domain of metallo-dependent hydrolases"/>
    <property type="match status" value="1"/>
</dbReference>
<keyword evidence="3" id="KW-1185">Reference proteome</keyword>
<dbReference type="PANTHER" id="PTHR43135:SF3">
    <property type="entry name" value="ALPHA-D-RIBOSE 1-METHYLPHOSPHONATE 5-TRIPHOSPHATE DIPHOSPHATASE"/>
    <property type="match status" value="1"/>
</dbReference>
<organism evidence="2 3">
    <name type="scientific">Mesorhizobium caraganae</name>
    <dbReference type="NCBI Taxonomy" id="483206"/>
    <lineage>
        <taxon>Bacteria</taxon>
        <taxon>Pseudomonadati</taxon>
        <taxon>Pseudomonadota</taxon>
        <taxon>Alphaproteobacteria</taxon>
        <taxon>Hyphomicrobiales</taxon>
        <taxon>Phyllobacteriaceae</taxon>
        <taxon>Mesorhizobium</taxon>
    </lineage>
</organism>
<dbReference type="PANTHER" id="PTHR43135">
    <property type="entry name" value="ALPHA-D-RIBOSE 1-METHYLPHOSPHONATE 5-TRIPHOSPHATE DIPHOSPHATASE"/>
    <property type="match status" value="1"/>
</dbReference>
<dbReference type="Pfam" id="PF07969">
    <property type="entry name" value="Amidohydro_3"/>
    <property type="match status" value="1"/>
</dbReference>
<dbReference type="Gene3D" id="3.20.20.140">
    <property type="entry name" value="Metal-dependent hydrolases"/>
    <property type="match status" value="2"/>
</dbReference>
<reference evidence="2 3" key="1">
    <citation type="journal article" date="2024" name="Proc. Natl. Acad. Sci. U.S.A.">
        <title>The evolutionary genomics of adaptation to stress in wild rhizobium bacteria.</title>
        <authorList>
            <person name="Kehlet-Delgado H."/>
            <person name="Montoya A.P."/>
            <person name="Jensen K.T."/>
            <person name="Wendlandt C.E."/>
            <person name="Dexheimer C."/>
            <person name="Roberts M."/>
            <person name="Torres Martinez L."/>
            <person name="Friesen M.L."/>
            <person name="Griffitts J.S."/>
            <person name="Porter S.S."/>
        </authorList>
    </citation>
    <scope>NUCLEOTIDE SEQUENCE [LARGE SCALE GENOMIC DNA]</scope>
    <source>
        <strain evidence="2 3">M0641</strain>
    </source>
</reference>
<accession>A0ABV1Z5L6</accession>
<proteinExistence type="predicted"/>
<dbReference type="Gene3D" id="2.30.40.10">
    <property type="entry name" value="Urease, subunit C, domain 1"/>
    <property type="match status" value="1"/>
</dbReference>
<evidence type="ECO:0000313" key="3">
    <source>
        <dbReference type="Proteomes" id="UP001433071"/>
    </source>
</evidence>
<evidence type="ECO:0000313" key="2">
    <source>
        <dbReference type="EMBL" id="MER9407387.1"/>
    </source>
</evidence>
<comment type="caution">
    <text evidence="2">The sequence shown here is derived from an EMBL/GenBank/DDBJ whole genome shotgun (WGS) entry which is preliminary data.</text>
</comment>
<evidence type="ECO:0000259" key="1">
    <source>
        <dbReference type="Pfam" id="PF07969"/>
    </source>
</evidence>
<dbReference type="Proteomes" id="UP001433071">
    <property type="component" value="Unassembled WGS sequence"/>
</dbReference>
<dbReference type="NCBIfam" id="NF011981">
    <property type="entry name" value="PRK15446.1-2"/>
    <property type="match status" value="1"/>
</dbReference>
<dbReference type="NCBIfam" id="NF011984">
    <property type="entry name" value="PRK15446.1-5"/>
    <property type="match status" value="1"/>
</dbReference>
<protein>
    <submittedName>
        <fullName evidence="2">Alpha-D-ribose 1-methylphosphonate 5-triphosphate diphosphatase</fullName>
        <ecNumber evidence="2">3.6.1.63</ecNumber>
    </submittedName>
</protein>
<dbReference type="EMBL" id="JAMYQB010000025">
    <property type="protein sequence ID" value="MER9407387.1"/>
    <property type="molecule type" value="Genomic_DNA"/>
</dbReference>
<dbReference type="NCBIfam" id="NF011983">
    <property type="entry name" value="PRK15446.1-4"/>
    <property type="match status" value="1"/>
</dbReference>
<dbReference type="InterPro" id="IPR011059">
    <property type="entry name" value="Metal-dep_hydrolase_composite"/>
</dbReference>
<dbReference type="NCBIfam" id="NF011990">
    <property type="entry name" value="PRK15446.2-6"/>
    <property type="match status" value="1"/>
</dbReference>
<dbReference type="PIRSF" id="PIRSF038971">
    <property type="entry name" value="PhnM"/>
    <property type="match status" value="1"/>
</dbReference>
<keyword evidence="2" id="KW-0378">Hydrolase</keyword>
<dbReference type="CDD" id="cd01306">
    <property type="entry name" value="PhnM"/>
    <property type="match status" value="1"/>
</dbReference>
<sequence>MTAETVLTNARIVLADEIVEGSLVLRDGFIAGIDAGTGRAGEDMGGDYIIPGLVELHTDHLEGHYAPRPKVRWNPIAAVLAHDAQVATAGITTVLDALRVGMDEDADLTSDDIRKLADAIEDSVAQDRLRADHFLHLRCEVSAPDCLQAFANFDGDERVKLASLMDHAPGQRQFVNLETYAYYYQRKLKLTDRDFKLFCEKRMSESAKNSGPNRVAISAACNERGIVLASHDDATSGHVDEAIEQGVRVAEFPTTQEAAKASKEAGLGVLMGAPNVMRGASHSGNVSARTLAADGLLDILSSDYIPFSLIQSAFFLGDVVEGISLPQAVAMVSKNPAEAIGLNDRGVIEPGRRADLVRVRVDDHVPVVRTVWRQGRRVA</sequence>
<feature type="domain" description="Amidohydrolase 3" evidence="1">
    <location>
        <begin position="254"/>
        <end position="378"/>
    </location>
</feature>
<dbReference type="InterPro" id="IPR051781">
    <property type="entry name" value="Metallo-dep_Hydrolase"/>
</dbReference>
<dbReference type="NCBIfam" id="TIGR02318">
    <property type="entry name" value="phosphono_phnM"/>
    <property type="match status" value="1"/>
</dbReference>
<dbReference type="InterPro" id="IPR032466">
    <property type="entry name" value="Metal_Hydrolase"/>
</dbReference>
<dbReference type="SUPFAM" id="SSF51556">
    <property type="entry name" value="Metallo-dependent hydrolases"/>
    <property type="match status" value="1"/>
</dbReference>